<dbReference type="PANTHER" id="PTHR10925">
    <property type="entry name" value="N-ACETYLTRANSFERASE 10"/>
    <property type="match status" value="1"/>
</dbReference>
<keyword evidence="6 9" id="KW-0067">ATP-binding</keyword>
<accession>A0AAJ0UIB3</accession>
<feature type="binding site" evidence="9">
    <location>
        <position position="206"/>
    </location>
    <ligand>
        <name>ATP</name>
        <dbReference type="ChEBI" id="CHEBI:30616"/>
    </ligand>
</feature>
<dbReference type="InterPro" id="IPR016181">
    <property type="entry name" value="Acyl_CoA_acyltransferase"/>
</dbReference>
<dbReference type="Proteomes" id="UP001296967">
    <property type="component" value="Unassembled WGS sequence"/>
</dbReference>
<dbReference type="Gene3D" id="1.20.120.890">
    <property type="entry name" value="tRNA(Met) cytidine acetyltransferase, tail domain"/>
    <property type="match status" value="1"/>
</dbReference>
<dbReference type="InterPro" id="IPR032672">
    <property type="entry name" value="TmcA/NAT10/Kre33"/>
</dbReference>
<evidence type="ECO:0000256" key="9">
    <source>
        <dbReference type="HAMAP-Rule" id="MF_01886"/>
    </source>
</evidence>
<dbReference type="HAMAP" id="MF_01886">
    <property type="entry name" value="tRNA_acetyltr_TmcA"/>
    <property type="match status" value="1"/>
</dbReference>
<dbReference type="InterPro" id="IPR007807">
    <property type="entry name" value="TcmA/NAT10_helicase"/>
</dbReference>
<organism evidence="11 12">
    <name type="scientific">Halochromatium salexigens</name>
    <name type="common">Chromatium salexigens</name>
    <dbReference type="NCBI Taxonomy" id="49447"/>
    <lineage>
        <taxon>Bacteria</taxon>
        <taxon>Pseudomonadati</taxon>
        <taxon>Pseudomonadota</taxon>
        <taxon>Gammaproteobacteria</taxon>
        <taxon>Chromatiales</taxon>
        <taxon>Chromatiaceae</taxon>
        <taxon>Halochromatium</taxon>
    </lineage>
</organism>
<dbReference type="GO" id="GO:0051392">
    <property type="term" value="F:tRNA cytidine N4-acetyltransferase activity"/>
    <property type="evidence" value="ECO:0007669"/>
    <property type="project" value="UniProtKB-UniRule"/>
</dbReference>
<evidence type="ECO:0000256" key="2">
    <source>
        <dbReference type="ARBA" id="ARBA00022555"/>
    </source>
</evidence>
<dbReference type="PROSITE" id="PS51186">
    <property type="entry name" value="GNAT"/>
    <property type="match status" value="1"/>
</dbReference>
<evidence type="ECO:0000256" key="5">
    <source>
        <dbReference type="ARBA" id="ARBA00022741"/>
    </source>
</evidence>
<dbReference type="EMBL" id="NHSF01000070">
    <property type="protein sequence ID" value="MBK5931851.1"/>
    <property type="molecule type" value="Genomic_DNA"/>
</dbReference>
<keyword evidence="12" id="KW-1185">Reference proteome</keyword>
<dbReference type="GO" id="GO:0000049">
    <property type="term" value="F:tRNA binding"/>
    <property type="evidence" value="ECO:0007669"/>
    <property type="project" value="UniProtKB-UniRule"/>
</dbReference>
<dbReference type="SUPFAM" id="SSF52540">
    <property type="entry name" value="P-loop containing nucleoside triphosphate hydrolases"/>
    <property type="match status" value="1"/>
</dbReference>
<dbReference type="Gene3D" id="3.40.630.30">
    <property type="match status" value="1"/>
</dbReference>
<dbReference type="AlphaFoldDB" id="A0AAJ0UIB3"/>
<comment type="subcellular location">
    <subcellularLocation>
        <location evidence="9">Cytoplasm</location>
    </subcellularLocation>
</comment>
<comment type="caution">
    <text evidence="11">The sequence shown here is derived from an EMBL/GenBank/DDBJ whole genome shotgun (WGS) entry which is preliminary data.</text>
</comment>
<dbReference type="SUPFAM" id="SSF55729">
    <property type="entry name" value="Acyl-CoA N-acyltransferases (Nat)"/>
    <property type="match status" value="1"/>
</dbReference>
<comment type="function">
    <text evidence="9">Catalyzes the formation of N(4)-acetylcytidine (ac(4)C) at the wobble position of tRNA(Met), by using acetyl-CoA as an acetyl donor and ATP (or GTP).</text>
</comment>
<dbReference type="GO" id="GO:0005737">
    <property type="term" value="C:cytoplasm"/>
    <property type="evidence" value="ECO:0007669"/>
    <property type="project" value="UniProtKB-SubCell"/>
</dbReference>
<evidence type="ECO:0000256" key="1">
    <source>
        <dbReference type="ARBA" id="ARBA00022490"/>
    </source>
</evidence>
<dbReference type="EC" id="2.3.1.193" evidence="9"/>
<protein>
    <recommendedName>
        <fullName evidence="9">tRNA(Met) cytidine acetyltransferase TmcA</fullName>
        <ecNumber evidence="9">2.3.1.193</ecNumber>
    </recommendedName>
</protein>
<evidence type="ECO:0000313" key="12">
    <source>
        <dbReference type="Proteomes" id="UP001296967"/>
    </source>
</evidence>
<keyword evidence="3 9" id="KW-0808">Transferase</keyword>
<sequence length="767" mass="82176">MVGSPETSRAQAAPSARAAIKGWGRRMNERWPHRRLIQFAGGHDWGVQAAAEVIASRTPQRPVWLSNAPLPDAIPMAKAQQLLGGECDLLVMDLWSGLDADALGASVGSLRGGGLLLLLTPRLADWPHWIDPEAARIAVHPHSAAEVGTRFIARLARLLQSSAAVIHIDGSDTETAIDAVVALTVGEWQQRQRPTLDPTRPATPDQAQAVAAIRALVSARARRPLVLTADRGRGKSAALGIAAGEAILQHRARIIVTAPRRSAVEPLFAHAQATLRAASASEAEPLLSFAAPDALLADSSAPDLLMIDEAAGIPAPLLEQLLMRYPRICFATTVHGYEGTGRGFELRFRALLEQRTPGWRALHLKTPIRWRQDDALEQLIDQILLLDAEPAADARIAATDLASARFAIRSPETLANDEALLRQLFGLLVLGHYQTRPNDLRHLLDGPNLEVATLSVGAEANVGSNVGVNVGADIDMSDLVLATALIAREGTLASELLQPIFEGRRRPRGHLLPQTLSAHAGLAEAPELGYARIVRIAVHPAARRRGLGRRLVGELATRARRDGLDLLGASFGASAELLAFWRRCGLAPLHLGTRRNTASGAHAAVVLQALSPAGEALVAHARTRLGDDLPSLLSGPLQAVEPSLVAALLQELPQRETIGGADDQRQIDAFADAHRSFEAALPALERLVRAQLVAHQAGIQGGLEAEQRDLLISSLLQRRAAEVVIRERGLSGRGELLQRLRAAIGALRDCQQDHQRISNTQASAPRA</sequence>
<dbReference type="Pfam" id="PF08351">
    <property type="entry name" value="TmcA_N"/>
    <property type="match status" value="1"/>
</dbReference>
<dbReference type="GO" id="GO:0005524">
    <property type="term" value="F:ATP binding"/>
    <property type="evidence" value="ECO:0007669"/>
    <property type="project" value="UniProtKB-UniRule"/>
</dbReference>
<evidence type="ECO:0000256" key="8">
    <source>
        <dbReference type="ARBA" id="ARBA00023315"/>
    </source>
</evidence>
<comment type="similarity">
    <text evidence="9">Belongs to the TmcA family.</text>
</comment>
<feature type="binding site" evidence="9">
    <location>
        <begin position="536"/>
        <end position="538"/>
    </location>
    <ligand>
        <name>acetyl-CoA</name>
        <dbReference type="ChEBI" id="CHEBI:57288"/>
    </ligand>
</feature>
<dbReference type="Gene3D" id="3.40.50.300">
    <property type="entry name" value="P-loop containing nucleotide triphosphate hydrolases"/>
    <property type="match status" value="1"/>
</dbReference>
<dbReference type="InterPro" id="IPR013562">
    <property type="entry name" value="TmcA/NAT10_N"/>
</dbReference>
<dbReference type="GO" id="GO:0002101">
    <property type="term" value="P:tRNA wobble cytosine modification"/>
    <property type="evidence" value="ECO:0007669"/>
    <property type="project" value="UniProtKB-UniRule"/>
</dbReference>
<evidence type="ECO:0000313" key="11">
    <source>
        <dbReference type="EMBL" id="MBK5931851.1"/>
    </source>
</evidence>
<feature type="binding site" evidence="9">
    <location>
        <position position="583"/>
    </location>
    <ligand>
        <name>acetyl-CoA</name>
        <dbReference type="ChEBI" id="CHEBI:57288"/>
    </ligand>
</feature>
<keyword evidence="2 9" id="KW-0820">tRNA-binding</keyword>
<evidence type="ECO:0000259" key="10">
    <source>
        <dbReference type="PROSITE" id="PS51186"/>
    </source>
</evidence>
<keyword evidence="7 9" id="KW-0694">RNA-binding</keyword>
<keyword evidence="1 9" id="KW-0963">Cytoplasm</keyword>
<dbReference type="InterPro" id="IPR000182">
    <property type="entry name" value="GNAT_dom"/>
</dbReference>
<dbReference type="InterPro" id="IPR027417">
    <property type="entry name" value="P-loop_NTPase"/>
</dbReference>
<evidence type="ECO:0000256" key="7">
    <source>
        <dbReference type="ARBA" id="ARBA00022884"/>
    </source>
</evidence>
<evidence type="ECO:0000256" key="3">
    <source>
        <dbReference type="ARBA" id="ARBA00022679"/>
    </source>
</evidence>
<reference evidence="11" key="1">
    <citation type="submission" date="2017-05" db="EMBL/GenBank/DDBJ databases">
        <authorList>
            <person name="Imhoff J.F."/>
            <person name="Rahn T."/>
            <person name="Kuenzel S."/>
            <person name="Neulinger S.C."/>
        </authorList>
    </citation>
    <scope>NUCLEOTIDE SEQUENCE</scope>
    <source>
        <strain evidence="11">DSM 4395</strain>
    </source>
</reference>
<dbReference type="GO" id="GO:0051391">
    <property type="term" value="P:tRNA acetylation"/>
    <property type="evidence" value="ECO:0007669"/>
    <property type="project" value="UniProtKB-UniRule"/>
</dbReference>
<proteinExistence type="inferred from homology"/>
<keyword evidence="8 9" id="KW-0012">Acyltransferase</keyword>
<comment type="catalytic activity">
    <reaction evidence="9">
        <text>cytidine(34) in elongator tRNA(Met) + acetyl-CoA + ATP + H2O = N(4)-acetylcytidine(34) in elongator tRNA(Met) + ADP + phosphate + CoA + H(+)</text>
        <dbReference type="Rhea" id="RHEA:43788"/>
        <dbReference type="Rhea" id="RHEA-COMP:10693"/>
        <dbReference type="Rhea" id="RHEA-COMP:10694"/>
        <dbReference type="ChEBI" id="CHEBI:15377"/>
        <dbReference type="ChEBI" id="CHEBI:15378"/>
        <dbReference type="ChEBI" id="CHEBI:30616"/>
        <dbReference type="ChEBI" id="CHEBI:43474"/>
        <dbReference type="ChEBI" id="CHEBI:57287"/>
        <dbReference type="ChEBI" id="CHEBI:57288"/>
        <dbReference type="ChEBI" id="CHEBI:74900"/>
        <dbReference type="ChEBI" id="CHEBI:82748"/>
        <dbReference type="ChEBI" id="CHEBI:456216"/>
        <dbReference type="EC" id="2.3.1.193"/>
    </reaction>
</comment>
<dbReference type="Gene3D" id="3.40.50.11040">
    <property type="match status" value="1"/>
</dbReference>
<keyword evidence="4 9" id="KW-0819">tRNA processing</keyword>
<dbReference type="Pfam" id="PF13718">
    <property type="entry name" value="GNAT_acetyltr_2"/>
    <property type="match status" value="2"/>
</dbReference>
<evidence type="ECO:0000256" key="4">
    <source>
        <dbReference type="ARBA" id="ARBA00022694"/>
    </source>
</evidence>
<feature type="domain" description="N-acetyltransferase" evidence="10">
    <location>
        <begin position="469"/>
        <end position="612"/>
    </location>
</feature>
<dbReference type="PANTHER" id="PTHR10925:SF5">
    <property type="entry name" value="RNA CYTIDINE ACETYLTRANSFERASE"/>
    <property type="match status" value="1"/>
</dbReference>
<gene>
    <name evidence="9" type="primary">tmcA</name>
    <name evidence="11" type="ORF">CCR82_15275</name>
</gene>
<feature type="binding site" evidence="9">
    <location>
        <position position="576"/>
    </location>
    <ligand>
        <name>acetyl-CoA</name>
        <dbReference type="ChEBI" id="CHEBI:57288"/>
    </ligand>
</feature>
<comment type="caution">
    <text evidence="9">Lacks conserved residue(s) required for the propagation of feature annotation.</text>
</comment>
<name>A0AAJ0UIB3_HALSE</name>
<dbReference type="GO" id="GO:1990883">
    <property type="term" value="F:18S rRNA cytidine N-acetyltransferase activity"/>
    <property type="evidence" value="ECO:0007669"/>
    <property type="project" value="TreeGrafter"/>
</dbReference>
<feature type="binding site" evidence="9">
    <location>
        <position position="369"/>
    </location>
    <ligand>
        <name>ATP</name>
        <dbReference type="ChEBI" id="CHEBI:30616"/>
    </ligand>
</feature>
<evidence type="ECO:0000256" key="6">
    <source>
        <dbReference type="ARBA" id="ARBA00022840"/>
    </source>
</evidence>
<keyword evidence="5 9" id="KW-0547">Nucleotide-binding</keyword>
<dbReference type="GO" id="GO:1904812">
    <property type="term" value="P:rRNA acetylation involved in maturation of SSU-rRNA"/>
    <property type="evidence" value="ECO:0007669"/>
    <property type="project" value="TreeGrafter"/>
</dbReference>
<dbReference type="InterPro" id="IPR038321">
    <property type="entry name" value="TmcA_C_sf"/>
</dbReference>
<dbReference type="InterPro" id="IPR024914">
    <property type="entry name" value="tRNA_acetyltr_TmcA"/>
</dbReference>
<reference evidence="11" key="2">
    <citation type="journal article" date="2020" name="Microorganisms">
        <title>Osmotic Adaptation and Compatible Solute Biosynthesis of Phototrophic Bacteria as Revealed from Genome Analyses.</title>
        <authorList>
            <person name="Imhoff J.F."/>
            <person name="Rahn T."/>
            <person name="Kunzel S."/>
            <person name="Keller A."/>
            <person name="Neulinger S.C."/>
        </authorList>
    </citation>
    <scope>NUCLEOTIDE SEQUENCE</scope>
    <source>
        <strain evidence="11">DSM 4395</strain>
    </source>
</reference>
<dbReference type="Pfam" id="PF05127">
    <property type="entry name" value="NAT10_TcmA_helicase"/>
    <property type="match status" value="1"/>
</dbReference>